<evidence type="ECO:0000259" key="1">
    <source>
        <dbReference type="Pfam" id="PF18962"/>
    </source>
</evidence>
<protein>
    <submittedName>
        <fullName evidence="2">T9SS type A sorting domain-containing protein</fullName>
    </submittedName>
</protein>
<proteinExistence type="predicted"/>
<accession>A0ABW4VKB6</accession>
<dbReference type="Pfam" id="PF18962">
    <property type="entry name" value="Por_Secre_tail"/>
    <property type="match status" value="1"/>
</dbReference>
<comment type="caution">
    <text evidence="2">The sequence shown here is derived from an EMBL/GenBank/DDBJ whole genome shotgun (WGS) entry which is preliminary data.</text>
</comment>
<dbReference type="EMBL" id="JBHUHR010000012">
    <property type="protein sequence ID" value="MFD2033957.1"/>
    <property type="molecule type" value="Genomic_DNA"/>
</dbReference>
<dbReference type="InterPro" id="IPR026444">
    <property type="entry name" value="Secre_tail"/>
</dbReference>
<feature type="domain" description="Secretion system C-terminal sorting" evidence="1">
    <location>
        <begin position="628"/>
        <end position="705"/>
    </location>
</feature>
<gene>
    <name evidence="2" type="ORF">ACFSKL_04090</name>
</gene>
<evidence type="ECO:0000313" key="2">
    <source>
        <dbReference type="EMBL" id="MFD2033957.1"/>
    </source>
</evidence>
<dbReference type="NCBIfam" id="TIGR04183">
    <property type="entry name" value="Por_Secre_tail"/>
    <property type="match status" value="1"/>
</dbReference>
<name>A0ABW4VKB6_9BACT</name>
<dbReference type="RefSeq" id="WP_376883733.1">
    <property type="nucleotide sequence ID" value="NZ_JBHUHR010000012.1"/>
</dbReference>
<organism evidence="2 3">
    <name type="scientific">Belliella marina</name>
    <dbReference type="NCBI Taxonomy" id="1644146"/>
    <lineage>
        <taxon>Bacteria</taxon>
        <taxon>Pseudomonadati</taxon>
        <taxon>Bacteroidota</taxon>
        <taxon>Cytophagia</taxon>
        <taxon>Cytophagales</taxon>
        <taxon>Cyclobacteriaceae</taxon>
        <taxon>Belliella</taxon>
    </lineage>
</organism>
<reference evidence="3" key="1">
    <citation type="journal article" date="2019" name="Int. J. Syst. Evol. Microbiol.">
        <title>The Global Catalogue of Microorganisms (GCM) 10K type strain sequencing project: providing services to taxonomists for standard genome sequencing and annotation.</title>
        <authorList>
            <consortium name="The Broad Institute Genomics Platform"/>
            <consortium name="The Broad Institute Genome Sequencing Center for Infectious Disease"/>
            <person name="Wu L."/>
            <person name="Ma J."/>
        </authorList>
    </citation>
    <scope>NUCLEOTIDE SEQUENCE [LARGE SCALE GENOMIC DNA]</scope>
    <source>
        <strain evidence="3">CGMCC 1.15180</strain>
    </source>
</reference>
<keyword evidence="3" id="KW-1185">Reference proteome</keyword>
<evidence type="ECO:0000313" key="3">
    <source>
        <dbReference type="Proteomes" id="UP001597361"/>
    </source>
</evidence>
<dbReference type="Proteomes" id="UP001597361">
    <property type="component" value="Unassembled WGS sequence"/>
</dbReference>
<sequence>MSFAQNARVYADFGVESGRSTILGLPTASVTNPNNARDANPQTFATLNVNLGLGNFAWIRPRFDHTVPAGTKIRIKVGKSSGLLELASNVSIRAYLGGTQVSTTINLSSLIGLLGGEEVSELVFIPENAGGVEVSFDRIEINLSSLLGLGLSFDVYDVYYLSDEFSVCESVKDVLYGSTSGLLGGLNPVIDPGSAFDGDLDTYADLRGNVTIGNKTHVTALFDDPSRSGDSVHVVLRNPGGLLNLSLLAEQFAINTYMDNEPVENMALLESFLTLTLLPGESDIYKLSFPANQPFNRIEVALAGGLLNALDNLHVFEVSRTEHSAEIEIEDEEGHVFCVGESLTFTQEVIYPGDTYEWRIGGNPVGYNGSLILPDDLPAGDHQVELYTNRSGCLNPTEATTIGITLIDVPDKEYIDVIPTGEAERNGDYFVYYEGYNPITLSPVYNTDLQGDFSWYLDAELTMPIYDGMVDFDGTVYNIDGNNILTIENWVFRDPDTYEFFLAYTNELGCMDVKPFNFESIFVILPLDILDFETHVKARDQVHISWKSEMEEGFFELQKAGEDLKFHTISKIPINPGNKRYLVIDAFPMQVNYYRVLHAGKGQNNQSFSSLKRVVLPHLIQDQSIINVYPNPFVNEIHVQTKEEIGEVSKIRIVSADGNNILLDQKLEDGGPSGLITIPNLGHLQKGVYILQIYGKSKLYTAKIIK</sequence>